<dbReference type="InterPro" id="IPR056023">
    <property type="entry name" value="DUF7603"/>
</dbReference>
<gene>
    <name evidence="4" type="ORF">OHK93_001832</name>
</gene>
<feature type="region of interest" description="Disordered" evidence="2">
    <location>
        <begin position="533"/>
        <end position="552"/>
    </location>
</feature>
<feature type="compositionally biased region" description="Polar residues" evidence="2">
    <location>
        <begin position="915"/>
        <end position="938"/>
    </location>
</feature>
<feature type="region of interest" description="Disordered" evidence="2">
    <location>
        <begin position="912"/>
        <end position="938"/>
    </location>
</feature>
<feature type="region of interest" description="Disordered" evidence="2">
    <location>
        <begin position="411"/>
        <end position="432"/>
    </location>
</feature>
<feature type="compositionally biased region" description="Low complexity" evidence="2">
    <location>
        <begin position="15"/>
        <end position="27"/>
    </location>
</feature>
<feature type="compositionally biased region" description="Polar residues" evidence="2">
    <location>
        <begin position="71"/>
        <end position="87"/>
    </location>
</feature>
<proteinExistence type="predicted"/>
<evidence type="ECO:0000313" key="4">
    <source>
        <dbReference type="EMBL" id="MDI1490628.1"/>
    </source>
</evidence>
<feature type="compositionally biased region" description="Basic and acidic residues" evidence="2">
    <location>
        <begin position="1"/>
        <end position="11"/>
    </location>
</feature>
<keyword evidence="5" id="KW-1185">Reference proteome</keyword>
<protein>
    <recommendedName>
        <fullName evidence="3">DUF7603 domain-containing protein</fullName>
    </recommendedName>
</protein>
<evidence type="ECO:0000313" key="5">
    <source>
        <dbReference type="Proteomes" id="UP001161017"/>
    </source>
</evidence>
<feature type="region of interest" description="Disordered" evidence="2">
    <location>
        <begin position="1"/>
        <end position="256"/>
    </location>
</feature>
<feature type="coiled-coil region" evidence="1">
    <location>
        <begin position="759"/>
        <end position="821"/>
    </location>
</feature>
<feature type="region of interest" description="Disordered" evidence="2">
    <location>
        <begin position="702"/>
        <end position="723"/>
    </location>
</feature>
<feature type="region of interest" description="Disordered" evidence="2">
    <location>
        <begin position="323"/>
        <end position="347"/>
    </location>
</feature>
<feature type="coiled-coil region" evidence="1">
    <location>
        <begin position="949"/>
        <end position="1011"/>
    </location>
</feature>
<name>A0AA43QTL1_9LECA</name>
<dbReference type="Pfam" id="PF24554">
    <property type="entry name" value="DUF7603"/>
    <property type="match status" value="1"/>
</dbReference>
<reference evidence="4" key="1">
    <citation type="journal article" date="2023" name="Genome Biol. Evol.">
        <title>First Whole Genome Sequence and Flow Cytometry Genome Size Data for the Lichen-Forming Fungus Ramalina farinacea (Ascomycota).</title>
        <authorList>
            <person name="Llewellyn T."/>
            <person name="Mian S."/>
            <person name="Hill R."/>
            <person name="Leitch I.J."/>
            <person name="Gaya E."/>
        </authorList>
    </citation>
    <scope>NUCLEOTIDE SEQUENCE</scope>
    <source>
        <strain evidence="4">LIQ254RAFAR</strain>
    </source>
</reference>
<accession>A0AA43QTL1</accession>
<comment type="caution">
    <text evidence="4">The sequence shown here is derived from an EMBL/GenBank/DDBJ whole genome shotgun (WGS) entry which is preliminary data.</text>
</comment>
<feature type="coiled-coil region" evidence="1">
    <location>
        <begin position="278"/>
        <end position="305"/>
    </location>
</feature>
<feature type="compositionally biased region" description="Low complexity" evidence="2">
    <location>
        <begin position="232"/>
        <end position="241"/>
    </location>
</feature>
<dbReference type="Proteomes" id="UP001161017">
    <property type="component" value="Unassembled WGS sequence"/>
</dbReference>
<feature type="region of interest" description="Disordered" evidence="2">
    <location>
        <begin position="558"/>
        <end position="579"/>
    </location>
</feature>
<evidence type="ECO:0000259" key="3">
    <source>
        <dbReference type="Pfam" id="PF24554"/>
    </source>
</evidence>
<feature type="coiled-coil region" evidence="1">
    <location>
        <begin position="854"/>
        <end position="881"/>
    </location>
</feature>
<feature type="compositionally biased region" description="Polar residues" evidence="2">
    <location>
        <begin position="105"/>
        <end position="127"/>
    </location>
</feature>
<dbReference type="AlphaFoldDB" id="A0AA43QTL1"/>
<evidence type="ECO:0000256" key="1">
    <source>
        <dbReference type="SAM" id="Coils"/>
    </source>
</evidence>
<organism evidence="4 5">
    <name type="scientific">Ramalina farinacea</name>
    <dbReference type="NCBI Taxonomy" id="258253"/>
    <lineage>
        <taxon>Eukaryota</taxon>
        <taxon>Fungi</taxon>
        <taxon>Dikarya</taxon>
        <taxon>Ascomycota</taxon>
        <taxon>Pezizomycotina</taxon>
        <taxon>Lecanoromycetes</taxon>
        <taxon>OSLEUM clade</taxon>
        <taxon>Lecanoromycetidae</taxon>
        <taxon>Lecanorales</taxon>
        <taxon>Lecanorineae</taxon>
        <taxon>Ramalinaceae</taxon>
        <taxon>Ramalina</taxon>
    </lineage>
</organism>
<feature type="compositionally biased region" description="Polar residues" evidence="2">
    <location>
        <begin position="204"/>
        <end position="218"/>
    </location>
</feature>
<evidence type="ECO:0000256" key="2">
    <source>
        <dbReference type="SAM" id="MobiDB-lite"/>
    </source>
</evidence>
<sequence>MDRTRPLRLDNHPLSASSSTSSTSSVSRPKPASAPKDPVKRKPLPGATSSPTAGPKPPLDSSSAPEELSRSHSIFQQPLPTIPQIPNASPIIVPRDLDQYPRGLSPQSQNGLNGHFPSITSLESSNPPAKGHRPQASESKINDPSKIKRVPVNQGLQRAKSLHPTGKALPAENLDNETYDPAMITKTPRSPGPNKLTSFFGWKTSPTPTSMAEVSPTSRSDKSFSPAPSPKSPASLTPAPANKVAPIAIDTSRANSDTNGTFFADIGDFPMPPMNGLHMSVNAQVDDLEDELREVSSELAGSIRREMELEDLVDRLQLEASQGPDLGRRTSDYFSDSGSGSIRYPGSDAGITKLEDFAKQKRISEQEKAQFKLSLSNKLQDERGRRKMLEAHIQQLGEQMQNFDQERADTSSVANRVRDLESSLEDHRRRLTEERRAKENFEDMMKALKGEMSQSRDERDNLRDEVVPQLQARLDGFESQASEHPRLTVENDRLQQDLQSLRNELHSLKNENTTLMNARRLQLEMQQHSSRFNSIAEEGGPSPTEPTGLGLTRSASIARGTGLGRSGSLKRSNSVSNKERDINDRVKDIEMQRDALHKALKLLLDRQNLQNREHEKRVRLLELERDRALENQSPRRMGYEKEVTGLKFEINQLRRRADDAIQQKYQCEKGLGGLKKDLDRAEQETTSLRTLLQEHDILVPDKPGARSESMASGAHATSTSLEGAYRDLQRTQALSINRLRELHGGVPSSADDADTAATMETLLRSMSNAEAERDFAQKQASILRAQAESLKEAESYQSEENAGLSEQLRAAANRVEVLSSQVRGQLESNSNLRERLAEAVGRGDEEQKNSTTRINSMQGRLKSLEDKLMVAQQHSEEALGQHEEEVRVIHDSHNNHLRRLSPGLKLRTHSAFGTPRSSNPISPIFQSRSPRLDKTTSGIGRSLDEALRTEFLEKRVAELEGALSDADKEMEEVVSRMNLAQIEVMELQSARDDAMRQTRKLQSEITAENEKVTSLTTKSFLKR</sequence>
<feature type="compositionally biased region" description="Basic and acidic residues" evidence="2">
    <location>
        <begin position="416"/>
        <end position="432"/>
    </location>
</feature>
<feature type="domain" description="DUF7603" evidence="3">
    <location>
        <begin position="758"/>
        <end position="866"/>
    </location>
</feature>
<dbReference type="EMBL" id="JAPUFD010000012">
    <property type="protein sequence ID" value="MDI1490628.1"/>
    <property type="molecule type" value="Genomic_DNA"/>
</dbReference>
<feature type="coiled-coil region" evidence="1">
    <location>
        <begin position="597"/>
        <end position="663"/>
    </location>
</feature>
<keyword evidence="1" id="KW-0175">Coiled coil</keyword>